<keyword evidence="2" id="KW-0479">Metal-binding</keyword>
<protein>
    <submittedName>
        <fullName evidence="11">C2H2-type domain-containing protein</fullName>
    </submittedName>
</protein>
<reference evidence="11" key="1">
    <citation type="submission" date="2024-02" db="UniProtKB">
        <authorList>
            <consortium name="WormBaseParasite"/>
        </authorList>
    </citation>
    <scope>IDENTIFICATION</scope>
</reference>
<name>A0AAF3EZZ4_9BILA</name>
<dbReference type="SMART" id="SM00355">
    <property type="entry name" value="ZnF_C2H2"/>
    <property type="match status" value="6"/>
</dbReference>
<evidence type="ECO:0000256" key="5">
    <source>
        <dbReference type="ARBA" id="ARBA00022833"/>
    </source>
</evidence>
<evidence type="ECO:0000256" key="1">
    <source>
        <dbReference type="ARBA" id="ARBA00004123"/>
    </source>
</evidence>
<keyword evidence="4 7" id="KW-0863">Zinc-finger</keyword>
<dbReference type="SUPFAM" id="SSF57667">
    <property type="entry name" value="beta-beta-alpha zinc fingers"/>
    <property type="match status" value="1"/>
</dbReference>
<evidence type="ECO:0000256" key="4">
    <source>
        <dbReference type="ARBA" id="ARBA00022771"/>
    </source>
</evidence>
<feature type="coiled-coil region" evidence="8">
    <location>
        <begin position="219"/>
        <end position="272"/>
    </location>
</feature>
<evidence type="ECO:0000259" key="9">
    <source>
        <dbReference type="PROSITE" id="PS50157"/>
    </source>
</evidence>
<keyword evidence="5" id="KW-0862">Zinc</keyword>
<evidence type="ECO:0000256" key="8">
    <source>
        <dbReference type="SAM" id="Coils"/>
    </source>
</evidence>
<evidence type="ECO:0000256" key="2">
    <source>
        <dbReference type="ARBA" id="ARBA00022723"/>
    </source>
</evidence>
<dbReference type="PROSITE" id="PS50157">
    <property type="entry name" value="ZINC_FINGER_C2H2_2"/>
    <property type="match status" value="4"/>
</dbReference>
<proteinExistence type="predicted"/>
<evidence type="ECO:0000256" key="6">
    <source>
        <dbReference type="ARBA" id="ARBA00023242"/>
    </source>
</evidence>
<dbReference type="Pfam" id="PF00096">
    <property type="entry name" value="zf-C2H2"/>
    <property type="match status" value="1"/>
</dbReference>
<evidence type="ECO:0000313" key="10">
    <source>
        <dbReference type="Proteomes" id="UP000887575"/>
    </source>
</evidence>
<dbReference type="GO" id="GO:0005634">
    <property type="term" value="C:nucleus"/>
    <property type="evidence" value="ECO:0007669"/>
    <property type="project" value="UniProtKB-SubCell"/>
</dbReference>
<keyword evidence="3" id="KW-0677">Repeat</keyword>
<dbReference type="PROSITE" id="PS00028">
    <property type="entry name" value="ZINC_FINGER_C2H2_1"/>
    <property type="match status" value="4"/>
</dbReference>
<organism evidence="10 11">
    <name type="scientific">Mesorhabditis belari</name>
    <dbReference type="NCBI Taxonomy" id="2138241"/>
    <lineage>
        <taxon>Eukaryota</taxon>
        <taxon>Metazoa</taxon>
        <taxon>Ecdysozoa</taxon>
        <taxon>Nematoda</taxon>
        <taxon>Chromadorea</taxon>
        <taxon>Rhabditida</taxon>
        <taxon>Rhabditina</taxon>
        <taxon>Rhabditomorpha</taxon>
        <taxon>Rhabditoidea</taxon>
        <taxon>Rhabditidae</taxon>
        <taxon>Mesorhabditinae</taxon>
        <taxon>Mesorhabditis</taxon>
    </lineage>
</organism>
<dbReference type="GO" id="GO:0008270">
    <property type="term" value="F:zinc ion binding"/>
    <property type="evidence" value="ECO:0007669"/>
    <property type="project" value="UniProtKB-KW"/>
</dbReference>
<keyword evidence="6" id="KW-0539">Nucleus</keyword>
<keyword evidence="8" id="KW-0175">Coiled coil</keyword>
<evidence type="ECO:0000256" key="7">
    <source>
        <dbReference type="PROSITE-ProRule" id="PRU00042"/>
    </source>
</evidence>
<dbReference type="Proteomes" id="UP000887575">
    <property type="component" value="Unassembled WGS sequence"/>
</dbReference>
<evidence type="ECO:0000313" key="11">
    <source>
        <dbReference type="WBParaSite" id="MBELARI_LOCUS19252"/>
    </source>
</evidence>
<sequence>MEEFEKPKCKMCWLGWKEPKYSIPISHVFHIIANHHVSEEALTKARFIAEEVNISTSFPFLNFEKSLKETMKTKSKMFYCKLCDASLSDASTFVRHSRRNHLDMHEKYAAGQNQLLRCPFDCAGIRLSSQPGFTLLDKVVFHFMAIHSDRDSKQWKTELRKFYKEGEDDEGSALQLRQSIRLRKFCCAKCAKEGIEHQASDYISFNSHYRRKHSGEFDMENTETEAEYQARKVAEEEEKLKTDEKYRKQKELEELRKLKAKEKDSKMAARQTLIEARKAKLLENGGTPQKRKAKNRSPVAAPSPEVGLACRFCNFRALTLVDLRLHFIQDHPDLGQRFGGGSGVSVIMEKRPSICGVCDEEYSSRALLVKHISECHSNEDKCFTCWYCDKVFQTVQRVREHERRQHETPFLVDRQDLKCRECDICFTNKHNLNEHLRRHRTPKSSRY</sequence>
<keyword evidence="10" id="KW-1185">Reference proteome</keyword>
<dbReference type="InterPro" id="IPR013087">
    <property type="entry name" value="Znf_C2H2_type"/>
</dbReference>
<accession>A0AAF3EZZ4</accession>
<comment type="subcellular location">
    <subcellularLocation>
        <location evidence="1">Nucleus</location>
    </subcellularLocation>
</comment>
<dbReference type="PANTHER" id="PTHR24406">
    <property type="entry name" value="TRANSCRIPTIONAL REPRESSOR CTCFL-RELATED"/>
    <property type="match status" value="1"/>
</dbReference>
<dbReference type="WBParaSite" id="MBELARI_LOCUS19252">
    <property type="protein sequence ID" value="MBELARI_LOCUS19252"/>
    <property type="gene ID" value="MBELARI_LOCUS19252"/>
</dbReference>
<dbReference type="InterPro" id="IPR050888">
    <property type="entry name" value="ZnF_C2H2-type_TF"/>
</dbReference>
<dbReference type="AlphaFoldDB" id="A0AAF3EZZ4"/>
<feature type="domain" description="C2H2-type" evidence="9">
    <location>
        <begin position="383"/>
        <end position="406"/>
    </location>
</feature>
<feature type="domain" description="C2H2-type" evidence="9">
    <location>
        <begin position="78"/>
        <end position="106"/>
    </location>
</feature>
<dbReference type="InterPro" id="IPR036236">
    <property type="entry name" value="Znf_C2H2_sf"/>
</dbReference>
<feature type="domain" description="C2H2-type" evidence="9">
    <location>
        <begin position="353"/>
        <end position="381"/>
    </location>
</feature>
<feature type="domain" description="C2H2-type" evidence="9">
    <location>
        <begin position="417"/>
        <end position="444"/>
    </location>
</feature>
<evidence type="ECO:0000256" key="3">
    <source>
        <dbReference type="ARBA" id="ARBA00022737"/>
    </source>
</evidence>
<dbReference type="Gene3D" id="3.30.160.60">
    <property type="entry name" value="Classic Zinc Finger"/>
    <property type="match status" value="2"/>
</dbReference>